<protein>
    <submittedName>
        <fullName evidence="2">Uncharacterized protein</fullName>
    </submittedName>
</protein>
<gene>
    <name evidence="2" type="ORF">ACH5RR_033618</name>
</gene>
<dbReference type="PANTHER" id="PTHR32343:SF77">
    <property type="entry name" value="POLYADENYLATE-BINDING PROTEIN-INTERACTING PROTEIN 11-LIKE ISOFORM X1"/>
    <property type="match status" value="1"/>
</dbReference>
<feature type="transmembrane region" description="Helical" evidence="1">
    <location>
        <begin position="103"/>
        <end position="129"/>
    </location>
</feature>
<sequence length="246" mass="26674">MVLDAVFACFKVADVDGGRLWIVESAMTLIMCYVLPSWSSLMRKVARNALSGAGTMLGYYPLRVLPSKTAIGTVDVTFLPRSDDEREMCARTINCAYIDKKSLVAVLVVYLVVLLVLEVLSLTLGISFLPQLASYGSGACISCEELAVSTLLQQILCVLSPISSLQEARLGEGSFGFVNFIVAKTFSSLLPEAVPNTLWDCYIIAGDAKELLGFLFVLNQLICNFQTAVGDIMDEVYPAISSSLIQ</sequence>
<comment type="caution">
    <text evidence="2">The sequence shown here is derived from an EMBL/GenBank/DDBJ whole genome shotgun (WGS) entry which is preliminary data.</text>
</comment>
<dbReference type="EMBL" id="JBJUIK010000013">
    <property type="protein sequence ID" value="KAL3508236.1"/>
    <property type="molecule type" value="Genomic_DNA"/>
</dbReference>
<dbReference type="AlphaFoldDB" id="A0ABD2YLE8"/>
<feature type="transmembrane region" description="Helical" evidence="1">
    <location>
        <begin position="20"/>
        <end position="38"/>
    </location>
</feature>
<accession>A0ABD2YLE8</accession>
<evidence type="ECO:0000256" key="1">
    <source>
        <dbReference type="SAM" id="Phobius"/>
    </source>
</evidence>
<evidence type="ECO:0000313" key="3">
    <source>
        <dbReference type="Proteomes" id="UP001630127"/>
    </source>
</evidence>
<keyword evidence="1" id="KW-1133">Transmembrane helix</keyword>
<evidence type="ECO:0000313" key="2">
    <source>
        <dbReference type="EMBL" id="KAL3508236.1"/>
    </source>
</evidence>
<dbReference type="PANTHER" id="PTHR32343">
    <property type="entry name" value="SERINE/ARGININE-RICH SPLICING FACTOR"/>
    <property type="match status" value="1"/>
</dbReference>
<name>A0ABD2YLE8_9GENT</name>
<keyword evidence="3" id="KW-1185">Reference proteome</keyword>
<dbReference type="Proteomes" id="UP001630127">
    <property type="component" value="Unassembled WGS sequence"/>
</dbReference>
<proteinExistence type="predicted"/>
<keyword evidence="1" id="KW-0812">Transmembrane</keyword>
<reference evidence="2 3" key="1">
    <citation type="submission" date="2024-11" db="EMBL/GenBank/DDBJ databases">
        <title>A near-complete genome assembly of Cinchona calisaya.</title>
        <authorList>
            <person name="Lian D.C."/>
            <person name="Zhao X.W."/>
            <person name="Wei L."/>
        </authorList>
    </citation>
    <scope>NUCLEOTIDE SEQUENCE [LARGE SCALE GENOMIC DNA]</scope>
    <source>
        <tissue evidence="2">Nenye</tissue>
    </source>
</reference>
<keyword evidence="1" id="KW-0472">Membrane</keyword>
<organism evidence="2 3">
    <name type="scientific">Cinchona calisaya</name>
    <dbReference type="NCBI Taxonomy" id="153742"/>
    <lineage>
        <taxon>Eukaryota</taxon>
        <taxon>Viridiplantae</taxon>
        <taxon>Streptophyta</taxon>
        <taxon>Embryophyta</taxon>
        <taxon>Tracheophyta</taxon>
        <taxon>Spermatophyta</taxon>
        <taxon>Magnoliopsida</taxon>
        <taxon>eudicotyledons</taxon>
        <taxon>Gunneridae</taxon>
        <taxon>Pentapetalae</taxon>
        <taxon>asterids</taxon>
        <taxon>lamiids</taxon>
        <taxon>Gentianales</taxon>
        <taxon>Rubiaceae</taxon>
        <taxon>Cinchonoideae</taxon>
        <taxon>Cinchoneae</taxon>
        <taxon>Cinchona</taxon>
    </lineage>
</organism>